<dbReference type="Proteomes" id="UP000647241">
    <property type="component" value="Unassembled WGS sequence"/>
</dbReference>
<dbReference type="PANTHER" id="PTHR42721">
    <property type="entry name" value="SUGAR HYDROLASE-RELATED"/>
    <property type="match status" value="1"/>
</dbReference>
<dbReference type="Pfam" id="PF01915">
    <property type="entry name" value="Glyco_hydro_3_C"/>
    <property type="match status" value="1"/>
</dbReference>
<dbReference type="SUPFAM" id="SSF52279">
    <property type="entry name" value="Beta-D-glucan exohydrolase, C-terminal domain"/>
    <property type="match status" value="1"/>
</dbReference>
<proteinExistence type="inferred from homology"/>
<dbReference type="FunFam" id="2.60.40.10:FF:000495">
    <property type="entry name" value="Periplasmic beta-glucosidase"/>
    <property type="match status" value="1"/>
</dbReference>
<dbReference type="InterPro" id="IPR026891">
    <property type="entry name" value="Fn3-like"/>
</dbReference>
<dbReference type="PRINTS" id="PR00133">
    <property type="entry name" value="GLHYDRLASE3"/>
</dbReference>
<comment type="similarity">
    <text evidence="1">Belongs to the glycosyl hydrolase 3 family.</text>
</comment>
<evidence type="ECO:0000256" key="2">
    <source>
        <dbReference type="ARBA" id="ARBA00022729"/>
    </source>
</evidence>
<evidence type="ECO:0000313" key="6">
    <source>
        <dbReference type="Proteomes" id="UP000647241"/>
    </source>
</evidence>
<dbReference type="GO" id="GO:0008422">
    <property type="term" value="F:beta-glucosidase activity"/>
    <property type="evidence" value="ECO:0007669"/>
    <property type="project" value="UniProtKB-ARBA"/>
</dbReference>
<dbReference type="Gene3D" id="3.20.20.300">
    <property type="entry name" value="Glycoside hydrolase, family 3, N-terminal domain"/>
    <property type="match status" value="1"/>
</dbReference>
<dbReference type="GO" id="GO:0031222">
    <property type="term" value="P:arabinan catabolic process"/>
    <property type="evidence" value="ECO:0007669"/>
    <property type="project" value="TreeGrafter"/>
</dbReference>
<evidence type="ECO:0000259" key="4">
    <source>
        <dbReference type="SMART" id="SM01217"/>
    </source>
</evidence>
<keyword evidence="2" id="KW-0732">Signal</keyword>
<dbReference type="EMBL" id="BMGT01000003">
    <property type="protein sequence ID" value="GGG82747.1"/>
    <property type="molecule type" value="Genomic_DNA"/>
</dbReference>
<evidence type="ECO:0000256" key="1">
    <source>
        <dbReference type="ARBA" id="ARBA00005336"/>
    </source>
</evidence>
<dbReference type="InterPro" id="IPR036962">
    <property type="entry name" value="Glyco_hydro_3_N_sf"/>
</dbReference>
<organism evidence="5 6">
    <name type="scientific">Edaphobacter dinghuensis</name>
    <dbReference type="NCBI Taxonomy" id="1560005"/>
    <lineage>
        <taxon>Bacteria</taxon>
        <taxon>Pseudomonadati</taxon>
        <taxon>Acidobacteriota</taxon>
        <taxon>Terriglobia</taxon>
        <taxon>Terriglobales</taxon>
        <taxon>Acidobacteriaceae</taxon>
        <taxon>Edaphobacter</taxon>
    </lineage>
</organism>
<dbReference type="PANTHER" id="PTHR42721:SF3">
    <property type="entry name" value="BETA-D-XYLOSIDASE 5-RELATED"/>
    <property type="match status" value="1"/>
</dbReference>
<dbReference type="InterPro" id="IPR017853">
    <property type="entry name" value="GH"/>
</dbReference>
<reference evidence="5" key="2">
    <citation type="submission" date="2020-09" db="EMBL/GenBank/DDBJ databases">
        <authorList>
            <person name="Sun Q."/>
            <person name="Zhou Y."/>
        </authorList>
    </citation>
    <scope>NUCLEOTIDE SEQUENCE</scope>
    <source>
        <strain evidence="5">CGMCC 1.12997</strain>
    </source>
</reference>
<sequence length="749" mass="82532">MTAAKFCVALCSRRYEPKANMQISSVVISLSVFAITFSPAFAQQQTNYPFRDTSLSAEKRIDNIISLMTTEEKIDFLSTDTSVKRLGILSFGSSEGIHGVVQREVAEGPYVHPVIPTTQFPQPPGMGETWDPAIVREAAGVEGHEARFISQTEKYHHPILMLWGPQADLARDPRWGRSEEVYGEDPFFNGTMVTAFVHGLQGNDPHYWQAASLMKHFLANSNEKDRTKTSSDFDQRLFWEYYSVPFRMGFLDGGAKAVMASYNAWNGTHMAVNPVLKDIVVKQWGADILSSDGGAVGALVKDSKSYPDQQAAVVACLKAGINQFLDTYKDETRAALKDGSITVADLDALVRPKLRITLKLGLLDPPSMVPYASVKDSPEPWTTEADTSISKKIALESVVLLKNDKATLPLNKETLKSIAVIGPLADSVHWDWYGGTPPYQVTPLEGIQKIVGPQTKVIYAADETHNAAVNAARKAEVAVVFVGNDPTCGPDMAHDWTGNGTLPCTVPSNGREGRDRDSIELGQQEQLVKQVYEVNPHTIVVLVSSFPFAINWTQANVPAILHMAHSSQDEGTAIAKVLFGDYNPGGHLVTTWPKSVDQLPPMMDYNIRDGRTYMYFKGEPLYPFGYGLSYTTFKLSNLKPSASRLAKDGHVTVSVDVTNTGTRAGDEVVQLYVQHLKSKVSRPREELEGFQRVSLQPNETKTVEIPLDAQQLAYWNEKESKFVVESEPVKLMVGDSSADIKLDATIQVP</sequence>
<gene>
    <name evidence="5" type="ORF">GCM10011585_27980</name>
</gene>
<dbReference type="InterPro" id="IPR044993">
    <property type="entry name" value="BXL"/>
</dbReference>
<dbReference type="Pfam" id="PF14310">
    <property type="entry name" value="Fn3-like"/>
    <property type="match status" value="1"/>
</dbReference>
<dbReference type="Gene3D" id="3.40.50.1700">
    <property type="entry name" value="Glycoside hydrolase family 3 C-terminal domain"/>
    <property type="match status" value="1"/>
</dbReference>
<keyword evidence="3 5" id="KW-0378">Hydrolase</keyword>
<dbReference type="RefSeq" id="WP_229739318.1">
    <property type="nucleotide sequence ID" value="NZ_BMGT01000003.1"/>
</dbReference>
<dbReference type="GO" id="GO:0009044">
    <property type="term" value="F:xylan 1,4-beta-xylosidase activity"/>
    <property type="evidence" value="ECO:0007669"/>
    <property type="project" value="InterPro"/>
</dbReference>
<name>A0A917M6W3_9BACT</name>
<dbReference type="InterPro" id="IPR001764">
    <property type="entry name" value="Glyco_hydro_3_N"/>
</dbReference>
<dbReference type="Gene3D" id="2.60.40.10">
    <property type="entry name" value="Immunoglobulins"/>
    <property type="match status" value="1"/>
</dbReference>
<dbReference type="SMART" id="SM01217">
    <property type="entry name" value="Fn3_like"/>
    <property type="match status" value="1"/>
</dbReference>
<protein>
    <submittedName>
        <fullName evidence="5">Glycosyl hydrolase</fullName>
    </submittedName>
</protein>
<dbReference type="InterPro" id="IPR013783">
    <property type="entry name" value="Ig-like_fold"/>
</dbReference>
<keyword evidence="6" id="KW-1185">Reference proteome</keyword>
<reference evidence="5" key="1">
    <citation type="journal article" date="2014" name="Int. J. Syst. Evol. Microbiol.">
        <title>Complete genome sequence of Corynebacterium casei LMG S-19264T (=DSM 44701T), isolated from a smear-ripened cheese.</title>
        <authorList>
            <consortium name="US DOE Joint Genome Institute (JGI-PGF)"/>
            <person name="Walter F."/>
            <person name="Albersmeier A."/>
            <person name="Kalinowski J."/>
            <person name="Ruckert C."/>
        </authorList>
    </citation>
    <scope>NUCLEOTIDE SEQUENCE</scope>
    <source>
        <strain evidence="5">CGMCC 1.12997</strain>
    </source>
</reference>
<evidence type="ECO:0000256" key="3">
    <source>
        <dbReference type="ARBA" id="ARBA00022801"/>
    </source>
</evidence>
<dbReference type="Pfam" id="PF00933">
    <property type="entry name" value="Glyco_hydro_3"/>
    <property type="match status" value="1"/>
</dbReference>
<dbReference type="AlphaFoldDB" id="A0A917M6W3"/>
<feature type="domain" description="Fibronectin type III-like" evidence="4">
    <location>
        <begin position="667"/>
        <end position="737"/>
    </location>
</feature>
<evidence type="ECO:0000313" key="5">
    <source>
        <dbReference type="EMBL" id="GGG82747.1"/>
    </source>
</evidence>
<dbReference type="InterPro" id="IPR002772">
    <property type="entry name" value="Glyco_hydro_3_C"/>
</dbReference>
<accession>A0A917M6W3</accession>
<dbReference type="GO" id="GO:0046556">
    <property type="term" value="F:alpha-L-arabinofuranosidase activity"/>
    <property type="evidence" value="ECO:0007669"/>
    <property type="project" value="TreeGrafter"/>
</dbReference>
<dbReference type="GO" id="GO:0045493">
    <property type="term" value="P:xylan catabolic process"/>
    <property type="evidence" value="ECO:0007669"/>
    <property type="project" value="InterPro"/>
</dbReference>
<comment type="caution">
    <text evidence="5">The sequence shown here is derived from an EMBL/GenBank/DDBJ whole genome shotgun (WGS) entry which is preliminary data.</text>
</comment>
<dbReference type="SUPFAM" id="SSF51445">
    <property type="entry name" value="(Trans)glycosidases"/>
    <property type="match status" value="1"/>
</dbReference>
<dbReference type="InterPro" id="IPR036881">
    <property type="entry name" value="Glyco_hydro_3_C_sf"/>
</dbReference>